<reference evidence="6 7" key="1">
    <citation type="submission" date="2019-12" db="EMBL/GenBank/DDBJ databases">
        <title>Novel species isolated from a subtropical stream in China.</title>
        <authorList>
            <person name="Lu H."/>
        </authorList>
    </citation>
    <scope>NUCLEOTIDE SEQUENCE [LARGE SCALE GENOMIC DNA]</scope>
    <source>
        <strain evidence="6 7">FT134W</strain>
    </source>
</reference>
<proteinExistence type="predicted"/>
<keyword evidence="1" id="KW-0805">Transcription regulation</keyword>
<name>A0A7X4H382_9BURK</name>
<dbReference type="PROSITE" id="PS01124">
    <property type="entry name" value="HTH_ARAC_FAMILY_2"/>
    <property type="match status" value="1"/>
</dbReference>
<dbReference type="Proteomes" id="UP000469734">
    <property type="component" value="Unassembled WGS sequence"/>
</dbReference>
<evidence type="ECO:0000256" key="3">
    <source>
        <dbReference type="ARBA" id="ARBA00023163"/>
    </source>
</evidence>
<evidence type="ECO:0000256" key="1">
    <source>
        <dbReference type="ARBA" id="ARBA00023015"/>
    </source>
</evidence>
<keyword evidence="4" id="KW-1133">Transmembrane helix</keyword>
<organism evidence="6 7">
    <name type="scientific">Duganella margarita</name>
    <dbReference type="NCBI Taxonomy" id="2692170"/>
    <lineage>
        <taxon>Bacteria</taxon>
        <taxon>Pseudomonadati</taxon>
        <taxon>Pseudomonadota</taxon>
        <taxon>Betaproteobacteria</taxon>
        <taxon>Burkholderiales</taxon>
        <taxon>Oxalobacteraceae</taxon>
        <taxon>Telluria group</taxon>
        <taxon>Duganella</taxon>
    </lineage>
</organism>
<dbReference type="PANTHER" id="PTHR43280">
    <property type="entry name" value="ARAC-FAMILY TRANSCRIPTIONAL REGULATOR"/>
    <property type="match status" value="1"/>
</dbReference>
<keyword evidence="4" id="KW-0812">Transmembrane</keyword>
<feature type="transmembrane region" description="Helical" evidence="4">
    <location>
        <begin position="38"/>
        <end position="57"/>
    </location>
</feature>
<feature type="transmembrane region" description="Helical" evidence="4">
    <location>
        <begin position="6"/>
        <end position="26"/>
    </location>
</feature>
<dbReference type="InterPro" id="IPR018060">
    <property type="entry name" value="HTH_AraC"/>
</dbReference>
<evidence type="ECO:0000313" key="7">
    <source>
        <dbReference type="Proteomes" id="UP000469734"/>
    </source>
</evidence>
<comment type="caution">
    <text evidence="6">The sequence shown here is derived from an EMBL/GenBank/DDBJ whole genome shotgun (WGS) entry which is preliminary data.</text>
</comment>
<feature type="transmembrane region" description="Helical" evidence="4">
    <location>
        <begin position="134"/>
        <end position="155"/>
    </location>
</feature>
<feature type="transmembrane region" description="Helical" evidence="4">
    <location>
        <begin position="98"/>
        <end position="118"/>
    </location>
</feature>
<keyword evidence="3" id="KW-0804">Transcription</keyword>
<dbReference type="GO" id="GO:0003700">
    <property type="term" value="F:DNA-binding transcription factor activity"/>
    <property type="evidence" value="ECO:0007669"/>
    <property type="project" value="InterPro"/>
</dbReference>
<protein>
    <submittedName>
        <fullName evidence="6">Helix-turn-helix domain-containing protein</fullName>
    </submittedName>
</protein>
<dbReference type="SMART" id="SM00342">
    <property type="entry name" value="HTH_ARAC"/>
    <property type="match status" value="1"/>
</dbReference>
<evidence type="ECO:0000256" key="4">
    <source>
        <dbReference type="SAM" id="Phobius"/>
    </source>
</evidence>
<gene>
    <name evidence="6" type="ORF">GTP56_14690</name>
</gene>
<evidence type="ECO:0000256" key="2">
    <source>
        <dbReference type="ARBA" id="ARBA00023125"/>
    </source>
</evidence>
<keyword evidence="4" id="KW-0472">Membrane</keyword>
<feature type="transmembrane region" description="Helical" evidence="4">
    <location>
        <begin position="176"/>
        <end position="196"/>
    </location>
</feature>
<dbReference type="SUPFAM" id="SSF46689">
    <property type="entry name" value="Homeodomain-like"/>
    <property type="match status" value="1"/>
</dbReference>
<dbReference type="GO" id="GO:0043565">
    <property type="term" value="F:sequence-specific DNA binding"/>
    <property type="evidence" value="ECO:0007669"/>
    <property type="project" value="InterPro"/>
</dbReference>
<dbReference type="PANTHER" id="PTHR43280:SF29">
    <property type="entry name" value="ARAC-FAMILY TRANSCRIPTIONAL REGULATOR"/>
    <property type="match status" value="1"/>
</dbReference>
<sequence length="373" mass="41361">MVNTIASWLFLAAITQAVFLSIALLNPRQPEMRTANRLLSALLLIFSAIIGHAWLGLNHLYRVYPHSALAIVTLGLAVGPLLYLYLHAMLSDQPLGRRAWLHFVPFAVATLGMLPFYLRSAEEKLAWMRQWHGWPWYLGLAAVAKLLILLFYLRASVRLVRRVPADSELVGGLRRLMRLWLVSGALSVAAVAMAALDLDLPLSVEMVDGGALIVFVFATAYTAMRLPLGYRPRTLPPAPAPAPAVKPRYADKQLSTADRDAFLARLQACMEQDQPYRNGELKLEDLAAQVAMTPHELSQLINEHCGANFADYLNRYRVDALKTTLRDPQLAGASILDLSLIAGFNSKSAMNRTFKKFTGVTPGEYRDQARTPA</sequence>
<dbReference type="Pfam" id="PF12833">
    <property type="entry name" value="HTH_18"/>
    <property type="match status" value="1"/>
</dbReference>
<feature type="transmembrane region" description="Helical" evidence="4">
    <location>
        <begin position="202"/>
        <end position="223"/>
    </location>
</feature>
<evidence type="ECO:0000259" key="5">
    <source>
        <dbReference type="PROSITE" id="PS01124"/>
    </source>
</evidence>
<dbReference type="EMBL" id="WWCR01000014">
    <property type="protein sequence ID" value="MYM73439.1"/>
    <property type="molecule type" value="Genomic_DNA"/>
</dbReference>
<keyword evidence="2" id="KW-0238">DNA-binding</keyword>
<feature type="domain" description="HTH araC/xylS-type" evidence="5">
    <location>
        <begin position="264"/>
        <end position="368"/>
    </location>
</feature>
<evidence type="ECO:0000313" key="6">
    <source>
        <dbReference type="EMBL" id="MYM73439.1"/>
    </source>
</evidence>
<dbReference type="Gene3D" id="1.10.10.60">
    <property type="entry name" value="Homeodomain-like"/>
    <property type="match status" value="2"/>
</dbReference>
<dbReference type="AlphaFoldDB" id="A0A7X4H382"/>
<accession>A0A7X4H382</accession>
<dbReference type="InterPro" id="IPR009057">
    <property type="entry name" value="Homeodomain-like_sf"/>
</dbReference>
<dbReference type="RefSeq" id="WP_161050609.1">
    <property type="nucleotide sequence ID" value="NZ_WWCR01000014.1"/>
</dbReference>
<feature type="transmembrane region" description="Helical" evidence="4">
    <location>
        <begin position="63"/>
        <end position="86"/>
    </location>
</feature>